<comment type="caution">
    <text evidence="1">The sequence shown here is derived from an EMBL/GenBank/DDBJ whole genome shotgun (WGS) entry which is preliminary data.</text>
</comment>
<name>A0A4Z1B318_9FLAO</name>
<dbReference type="OrthoDB" id="9814627at2"/>
<organism evidence="1 2">
    <name type="scientific">Empedobacter tilapiae</name>
    <dbReference type="NCBI Taxonomy" id="2491114"/>
    <lineage>
        <taxon>Bacteria</taxon>
        <taxon>Pseudomonadati</taxon>
        <taxon>Bacteroidota</taxon>
        <taxon>Flavobacteriia</taxon>
        <taxon>Flavobacteriales</taxon>
        <taxon>Weeksellaceae</taxon>
        <taxon>Empedobacter</taxon>
    </lineage>
</organism>
<keyword evidence="2" id="KW-1185">Reference proteome</keyword>
<gene>
    <name evidence="1" type="ORF">E4J94_16650</name>
</gene>
<evidence type="ECO:0008006" key="3">
    <source>
        <dbReference type="Google" id="ProtNLM"/>
    </source>
</evidence>
<evidence type="ECO:0000313" key="2">
    <source>
        <dbReference type="Proteomes" id="UP000297998"/>
    </source>
</evidence>
<reference evidence="1 2" key="1">
    <citation type="submission" date="2019-03" db="EMBL/GenBank/DDBJ databases">
        <title>Empedobacter tilapiae sp. nov., isolated from an intestine of Nile tilapia Oreochromis niloticus.</title>
        <authorList>
            <person name="Kim Y.-O."/>
            <person name="Yoon J.-H."/>
        </authorList>
    </citation>
    <scope>NUCLEOTIDE SEQUENCE [LARGE SCALE GENOMIC DNA]</scope>
    <source>
        <strain evidence="1 2">MRS2</strain>
    </source>
</reference>
<proteinExistence type="predicted"/>
<sequence length="764" mass="87439">MPGEVFLEEILVKNNQDSIIKNFKLNQNTNYFASSLLDIHQDIQEQMRKIDNRLLRGIDKRLKLEEVKEVLSNQKYTLEYYENHPLVNRFSFAQDYWGVYNGKIGQTTSIPITIISDFKGKPSVYGGADKKANFEYGVIGNLKKINYPTGGFLSIEYEADQYFMEESQEDNIILNTVTYTTRDTQPYIDFNVKDLKIFNTGLDFTGDNDDGSGIEKIGNCKLSIIDKSTNQNIYTTPYRYTIGESPFLTNIDLKDKSFRMSIQKGQDPLTWEPVECFASFSWNENDYINIPEHNEKIGTLRVKNITLDDSYSNKISRNYEYTNPETTKESGVLYGENRFRAFYTSYFTKGNSETGGKQRVITNNPGWQTNTINGKSVIYKYVTETYKNLKKESENYTKLSTFNNSGCSTRFDGYGTSNFIYPICNEAFLQGKTEEEILKNNANTKVRQTIYDYNEDRFLNKFSSSALPNHSGIEYGLDITKISDEYGFVLAKFDYAFFSIDNTWIQNTRTTTTDYFPNGSIVTTTENHYSPTYKHLYPTSVITKNSKGETLTTEYQYPPDLVSDYEQSEIMQEMVKRNMIATPVITKSINELTVLSEQRTLYKYFPGTSGNLILPEFVYAKKGKNTTVNDRKITYNSYDAKGNLTQYTLENGIPVAIIWGYGGQYPVAKIEGSTFANATSKLANYLTKIQSGTLTVAEQSTIRTLIPDAMLTSYTYKPLIGVTSITGPNGQSEFYNYDSSNRLQSIVNEKNEVIKTFEYNYKQP</sequence>
<dbReference type="AlphaFoldDB" id="A0A4Z1B318"/>
<dbReference type="EMBL" id="SRPE01000016">
    <property type="protein sequence ID" value="TGN21924.1"/>
    <property type="molecule type" value="Genomic_DNA"/>
</dbReference>
<dbReference type="Gene3D" id="2.180.10.10">
    <property type="entry name" value="RHS repeat-associated core"/>
    <property type="match status" value="1"/>
</dbReference>
<accession>A0A4Z1B318</accession>
<protein>
    <recommendedName>
        <fullName evidence="3">RHS repeat protein</fullName>
    </recommendedName>
</protein>
<dbReference type="Proteomes" id="UP000297998">
    <property type="component" value="Unassembled WGS sequence"/>
</dbReference>
<evidence type="ECO:0000313" key="1">
    <source>
        <dbReference type="EMBL" id="TGN21924.1"/>
    </source>
</evidence>